<proteinExistence type="predicted"/>
<dbReference type="GO" id="GO:0032786">
    <property type="term" value="P:positive regulation of DNA-templated transcription, elongation"/>
    <property type="evidence" value="ECO:0007669"/>
    <property type="project" value="EnsemblFungi"/>
</dbReference>
<dbReference type="GO" id="GO:0045903">
    <property type="term" value="P:positive regulation of translational fidelity"/>
    <property type="evidence" value="ECO:0007669"/>
    <property type="project" value="EnsemblFungi"/>
</dbReference>
<dbReference type="InParanoid" id="G8JSB3"/>
<accession>G8JSB3</accession>
<gene>
    <name evidence="2" type="ordered locus">Ecym_4606</name>
</gene>
<dbReference type="FunCoup" id="G8JSB3">
    <property type="interactions" value="46"/>
</dbReference>
<dbReference type="GO" id="GO:0031124">
    <property type="term" value="P:mRNA 3'-end processing"/>
    <property type="evidence" value="ECO:0007669"/>
    <property type="project" value="EnsemblFungi"/>
</dbReference>
<evidence type="ECO:0000313" key="3">
    <source>
        <dbReference type="Proteomes" id="UP000006790"/>
    </source>
</evidence>
<dbReference type="InterPro" id="IPR042326">
    <property type="entry name" value="Ctk3"/>
</dbReference>
<dbReference type="OMA" id="HYEDFHQ"/>
<reference evidence="3" key="1">
    <citation type="journal article" date="2012" name="G3 (Bethesda)">
        <title>Pichia sorbitophila, an interspecies yeast hybrid reveals early steps of genome resolution following polyploidization.</title>
        <authorList>
            <person name="Leh Louis V."/>
            <person name="Despons L."/>
            <person name="Friedrich A."/>
            <person name="Martin T."/>
            <person name="Durrens P."/>
            <person name="Casaregola S."/>
            <person name="Neuveglise C."/>
            <person name="Fairhead C."/>
            <person name="Marck C."/>
            <person name="Cruz J.A."/>
            <person name="Straub M.L."/>
            <person name="Kugler V."/>
            <person name="Sacerdot C."/>
            <person name="Uzunov Z."/>
            <person name="Thierry A."/>
            <person name="Weiss S."/>
            <person name="Bleykasten C."/>
            <person name="De Montigny J."/>
            <person name="Jacques N."/>
            <person name="Jung P."/>
            <person name="Lemaire M."/>
            <person name="Mallet S."/>
            <person name="Morel G."/>
            <person name="Richard G.F."/>
            <person name="Sarkar A."/>
            <person name="Savel G."/>
            <person name="Schacherer J."/>
            <person name="Seret M.L."/>
            <person name="Talla E."/>
            <person name="Samson G."/>
            <person name="Jubin C."/>
            <person name="Poulain J."/>
            <person name="Vacherie B."/>
            <person name="Barbe V."/>
            <person name="Pelletier E."/>
            <person name="Sherman D.J."/>
            <person name="Westhof E."/>
            <person name="Weissenbach J."/>
            <person name="Baret P.V."/>
            <person name="Wincker P."/>
            <person name="Gaillardin C."/>
            <person name="Dujon B."/>
            <person name="Souciet J.L."/>
        </authorList>
    </citation>
    <scope>NUCLEOTIDE SEQUENCE [LARGE SCALE GENOMIC DNA]</scope>
    <source>
        <strain evidence="3">CBS 270.75 / DBVPG 7215 / KCTC 17166 / NRRL Y-17582</strain>
    </source>
</reference>
<dbReference type="eggNOG" id="ENOG502RZM5">
    <property type="taxonomic scope" value="Eukaryota"/>
</dbReference>
<dbReference type="Pfam" id="PF12350">
    <property type="entry name" value="CTK3_C"/>
    <property type="match status" value="1"/>
</dbReference>
<dbReference type="Proteomes" id="UP000006790">
    <property type="component" value="Chromosome 4"/>
</dbReference>
<dbReference type="GeneID" id="11472847"/>
<evidence type="ECO:0000313" key="2">
    <source>
        <dbReference type="EMBL" id="AET39635.1"/>
    </source>
</evidence>
<dbReference type="PANTHER" id="PTHR28291:SF1">
    <property type="entry name" value="CTD KINASE SUBUNIT GAMMA"/>
    <property type="match status" value="1"/>
</dbReference>
<name>G8JSB3_ERECY</name>
<dbReference type="RefSeq" id="XP_003646452.1">
    <property type="nucleotide sequence ID" value="XM_003646404.1"/>
</dbReference>
<dbReference type="GO" id="GO:0016538">
    <property type="term" value="F:cyclin-dependent protein serine/threonine kinase regulator activity"/>
    <property type="evidence" value="ECO:0007669"/>
    <property type="project" value="EnsemblFungi"/>
</dbReference>
<dbReference type="GO" id="GO:0070692">
    <property type="term" value="C:CTDK-1 complex"/>
    <property type="evidence" value="ECO:0007669"/>
    <property type="project" value="EnsemblFungi"/>
</dbReference>
<dbReference type="STRING" id="931890.G8JSB3"/>
<evidence type="ECO:0000259" key="1">
    <source>
        <dbReference type="Pfam" id="PF12350"/>
    </source>
</evidence>
<dbReference type="GO" id="GO:0045943">
    <property type="term" value="P:positive regulation of transcription by RNA polymerase I"/>
    <property type="evidence" value="ECO:0007669"/>
    <property type="project" value="EnsemblFungi"/>
</dbReference>
<dbReference type="AlphaFoldDB" id="G8JSB3"/>
<sequence length="297" mass="34985">MDSLEARLKFIEVIKTLHKTLNVSKDTSPSTAQSSATDPVHFYLMHYEDHYEDFHRCLFETAGSMDSLDRLNVLIYWSRLISSLWPRCLKEMDGQYNVAGRVVHDYLLKDLNKMVQLVTPENDWKALTNLQIAIDIFLYIKKIIGEVNDTEVHKLTCPRSQFKLDENLFSKLKLKSFELNWGSPADSCEDAIKDTLDLLVDRRTKAIFLQECFKQHGVINIPASSSANTILHRMENDRERHKKSKEHLWFTERDYSMLEVSEFDILWEQNRKGMTRDDYQDIKQLHRLAQESYLYQI</sequence>
<dbReference type="GO" id="GO:0005730">
    <property type="term" value="C:nucleolus"/>
    <property type="evidence" value="ECO:0007669"/>
    <property type="project" value="EnsemblFungi"/>
</dbReference>
<dbReference type="PANTHER" id="PTHR28291">
    <property type="entry name" value="CTD KINASE SUBUNIT GAMMA"/>
    <property type="match status" value="1"/>
</dbReference>
<dbReference type="OrthoDB" id="21266at2759"/>
<protein>
    <recommendedName>
        <fullName evidence="1">CTD kinase subunit gamma Ctk3 C-terminal domain-containing protein</fullName>
    </recommendedName>
</protein>
<organism evidence="2 3">
    <name type="scientific">Eremothecium cymbalariae (strain CBS 270.75 / DBVPG 7215 / KCTC 17166 / NRRL Y-17582)</name>
    <name type="common">Yeast</name>
    <dbReference type="NCBI Taxonomy" id="931890"/>
    <lineage>
        <taxon>Eukaryota</taxon>
        <taxon>Fungi</taxon>
        <taxon>Dikarya</taxon>
        <taxon>Ascomycota</taxon>
        <taxon>Saccharomycotina</taxon>
        <taxon>Saccharomycetes</taxon>
        <taxon>Saccharomycetales</taxon>
        <taxon>Saccharomycetaceae</taxon>
        <taxon>Eremothecium</taxon>
    </lineage>
</organism>
<dbReference type="EMBL" id="CP002500">
    <property type="protein sequence ID" value="AET39635.1"/>
    <property type="molecule type" value="Genomic_DNA"/>
</dbReference>
<dbReference type="HOGENOM" id="CLU_056411_0_0_1"/>
<feature type="domain" description="CTD kinase subunit gamma Ctk3 C-terminal" evidence="1">
    <location>
        <begin position="227"/>
        <end position="288"/>
    </location>
</feature>
<dbReference type="KEGG" id="erc:Ecym_4606"/>
<keyword evidence="3" id="KW-1185">Reference proteome</keyword>
<dbReference type="InterPro" id="IPR024637">
    <property type="entry name" value="Ctk3_C"/>
</dbReference>